<keyword evidence="4 8" id="KW-0547">Nucleotide-binding</keyword>
<comment type="similarity">
    <text evidence="7 8">Belongs to the pseudomonas-type ThrB family.</text>
</comment>
<evidence type="ECO:0000256" key="6">
    <source>
        <dbReference type="ARBA" id="ARBA00022840"/>
    </source>
</evidence>
<comment type="pathway">
    <text evidence="8">Amino-acid biosynthesis; L-threonine biosynthesis; L-threonine from L-aspartate: step 4/5.</text>
</comment>
<evidence type="ECO:0000256" key="4">
    <source>
        <dbReference type="ARBA" id="ARBA00022741"/>
    </source>
</evidence>
<keyword evidence="5 8" id="KW-0418">Kinase</keyword>
<dbReference type="Proteomes" id="UP000001935">
    <property type="component" value="Chromosome"/>
</dbReference>
<feature type="domain" description="Aminoglycoside phosphotransferase" evidence="9">
    <location>
        <begin position="43"/>
        <end position="266"/>
    </location>
</feature>
<dbReference type="CDD" id="cd05153">
    <property type="entry name" value="HomoserineK_II"/>
    <property type="match status" value="1"/>
</dbReference>
<dbReference type="KEGG" id="ade:Adeh_3331"/>
<dbReference type="InterPro" id="IPR011009">
    <property type="entry name" value="Kinase-like_dom_sf"/>
</dbReference>
<dbReference type="eggNOG" id="COG2334">
    <property type="taxonomic scope" value="Bacteria"/>
</dbReference>
<dbReference type="InterPro" id="IPR002575">
    <property type="entry name" value="Aminoglycoside_PTrfase"/>
</dbReference>
<keyword evidence="2 8" id="KW-0808">Transferase</keyword>
<dbReference type="SUPFAM" id="SSF56112">
    <property type="entry name" value="Protein kinase-like (PK-like)"/>
    <property type="match status" value="1"/>
</dbReference>
<dbReference type="Pfam" id="PF01636">
    <property type="entry name" value="APH"/>
    <property type="match status" value="1"/>
</dbReference>
<dbReference type="InterPro" id="IPR050249">
    <property type="entry name" value="Pseudomonas-type_ThrB"/>
</dbReference>
<sequence length="334" mass="37547">MLRLPARAGLRPMALYTVLSSEQIADAIRSFGLPAPDRVQPEPKGSVNTNYHLWTGGERWFLRLNEGKTDADVRFEAEVQRYLHEARFPVARLRLAADGRPWVPVEGKQAMLFAYAAGEEISRDAAGPERCRRVGEQLGRLHELASGFVPERRNPYAPERVRGWISELRPDGGGDADVRAALPMLDDELARADRLPGAPRGLVHGDLFIDNVLWIGDRVGAVLDWEMSCVDPFAYDLGVAVNAWCYVDRYDPARAAALLAGYRSRRRLEPETADALYPWARYAALRFTASRIHAFHRAALGADRLAWKDWRRYRDRLAALRDMGEGGFRALLGV</sequence>
<evidence type="ECO:0000259" key="9">
    <source>
        <dbReference type="Pfam" id="PF01636"/>
    </source>
</evidence>
<gene>
    <name evidence="8" type="primary">thrB</name>
    <name evidence="10" type="ordered locus">Adeh_3331</name>
</gene>
<dbReference type="STRING" id="290397.Adeh_3331"/>
<dbReference type="Gene3D" id="3.90.1200.10">
    <property type="match status" value="1"/>
</dbReference>
<dbReference type="EMBL" id="CP000251">
    <property type="protein sequence ID" value="ABC83098.1"/>
    <property type="molecule type" value="Genomic_DNA"/>
</dbReference>
<dbReference type="GO" id="GO:0004413">
    <property type="term" value="F:homoserine kinase activity"/>
    <property type="evidence" value="ECO:0007669"/>
    <property type="project" value="UniProtKB-UniRule"/>
</dbReference>
<dbReference type="UniPathway" id="UPA00050">
    <property type="reaction ID" value="UER00064"/>
</dbReference>
<keyword evidence="3 8" id="KW-0791">Threonine biosynthesis</keyword>
<dbReference type="PANTHER" id="PTHR21064">
    <property type="entry name" value="AMINOGLYCOSIDE PHOSPHOTRANSFERASE DOMAIN-CONTAINING PROTEIN-RELATED"/>
    <property type="match status" value="1"/>
</dbReference>
<keyword evidence="6 8" id="KW-0067">ATP-binding</keyword>
<organism evidence="10 11">
    <name type="scientific">Anaeromyxobacter dehalogenans (strain 2CP-C)</name>
    <dbReference type="NCBI Taxonomy" id="290397"/>
    <lineage>
        <taxon>Bacteria</taxon>
        <taxon>Pseudomonadati</taxon>
        <taxon>Myxococcota</taxon>
        <taxon>Myxococcia</taxon>
        <taxon>Myxococcales</taxon>
        <taxon>Cystobacterineae</taxon>
        <taxon>Anaeromyxobacteraceae</taxon>
        <taxon>Anaeromyxobacter</taxon>
    </lineage>
</organism>
<evidence type="ECO:0000256" key="3">
    <source>
        <dbReference type="ARBA" id="ARBA00022697"/>
    </source>
</evidence>
<comment type="catalytic activity">
    <reaction evidence="8">
        <text>L-homoserine + ATP = O-phospho-L-homoserine + ADP + H(+)</text>
        <dbReference type="Rhea" id="RHEA:13985"/>
        <dbReference type="ChEBI" id="CHEBI:15378"/>
        <dbReference type="ChEBI" id="CHEBI:30616"/>
        <dbReference type="ChEBI" id="CHEBI:57476"/>
        <dbReference type="ChEBI" id="CHEBI:57590"/>
        <dbReference type="ChEBI" id="CHEBI:456216"/>
        <dbReference type="EC" id="2.7.1.39"/>
    </reaction>
</comment>
<dbReference type="HOGENOM" id="CLU_053300_0_0_7"/>
<evidence type="ECO:0000313" key="11">
    <source>
        <dbReference type="Proteomes" id="UP000001935"/>
    </source>
</evidence>
<evidence type="ECO:0000256" key="5">
    <source>
        <dbReference type="ARBA" id="ARBA00022777"/>
    </source>
</evidence>
<name>Q2IEU3_ANADE</name>
<protein>
    <recommendedName>
        <fullName evidence="8">Homoserine kinase</fullName>
        <shortName evidence="8">HK</shortName>
        <shortName evidence="8">HSK</shortName>
        <ecNumber evidence="8">2.7.1.39</ecNumber>
    </recommendedName>
</protein>
<evidence type="ECO:0000313" key="10">
    <source>
        <dbReference type="EMBL" id="ABC83098.1"/>
    </source>
</evidence>
<dbReference type="AlphaFoldDB" id="Q2IEU3"/>
<evidence type="ECO:0000256" key="7">
    <source>
        <dbReference type="ARBA" id="ARBA00038240"/>
    </source>
</evidence>
<reference evidence="10 11" key="1">
    <citation type="submission" date="2006-01" db="EMBL/GenBank/DDBJ databases">
        <title>Complete sequence of Anaeromyxobacter dehalogenans 2CP-C.</title>
        <authorList>
            <consortium name="US DOE Joint Genome Institute"/>
            <person name="Copeland A."/>
            <person name="Lucas S."/>
            <person name="Lapidus A."/>
            <person name="Barry K."/>
            <person name="Detter J.C."/>
            <person name="Glavina T."/>
            <person name="Hammon N."/>
            <person name="Israni S."/>
            <person name="Pitluck S."/>
            <person name="Brettin T."/>
            <person name="Bruce D."/>
            <person name="Han C."/>
            <person name="Tapia R."/>
            <person name="Gilna P."/>
            <person name="Kiss H."/>
            <person name="Schmutz J."/>
            <person name="Larimer F."/>
            <person name="Land M."/>
            <person name="Kyrpides N."/>
            <person name="Anderson I."/>
            <person name="Sanford R.A."/>
            <person name="Ritalahti K.M."/>
            <person name="Thomas H.S."/>
            <person name="Kirby J.R."/>
            <person name="Zhulin I.B."/>
            <person name="Loeffler F.E."/>
            <person name="Richardson P."/>
        </authorList>
    </citation>
    <scope>NUCLEOTIDE SEQUENCE [LARGE SCALE GENOMIC DNA]</scope>
    <source>
        <strain evidence="10 11">2CP-C</strain>
    </source>
</reference>
<dbReference type="InterPro" id="IPR005280">
    <property type="entry name" value="Homoserine_kinase_II"/>
</dbReference>
<accession>Q2IEU3</accession>
<dbReference type="PANTHER" id="PTHR21064:SF6">
    <property type="entry name" value="AMINOGLYCOSIDE PHOSPHOTRANSFERASE DOMAIN-CONTAINING PROTEIN"/>
    <property type="match status" value="1"/>
</dbReference>
<dbReference type="Gene3D" id="3.30.200.20">
    <property type="entry name" value="Phosphorylase Kinase, domain 1"/>
    <property type="match status" value="1"/>
</dbReference>
<dbReference type="GO" id="GO:0009088">
    <property type="term" value="P:threonine biosynthetic process"/>
    <property type="evidence" value="ECO:0007669"/>
    <property type="project" value="UniProtKB-UniRule"/>
</dbReference>
<proteinExistence type="inferred from homology"/>
<evidence type="ECO:0000256" key="1">
    <source>
        <dbReference type="ARBA" id="ARBA00022605"/>
    </source>
</evidence>
<evidence type="ECO:0000256" key="2">
    <source>
        <dbReference type="ARBA" id="ARBA00022679"/>
    </source>
</evidence>
<keyword evidence="1 8" id="KW-0028">Amino-acid biosynthesis</keyword>
<dbReference type="GO" id="GO:0005524">
    <property type="term" value="F:ATP binding"/>
    <property type="evidence" value="ECO:0007669"/>
    <property type="project" value="UniProtKB-KW"/>
</dbReference>
<evidence type="ECO:0000256" key="8">
    <source>
        <dbReference type="HAMAP-Rule" id="MF_00301"/>
    </source>
</evidence>
<dbReference type="HAMAP" id="MF_00301">
    <property type="entry name" value="Homoser_kinase_2"/>
    <property type="match status" value="1"/>
</dbReference>
<dbReference type="EC" id="2.7.1.39" evidence="8"/>